<dbReference type="InterPro" id="IPR033248">
    <property type="entry name" value="Transketolase_C"/>
</dbReference>
<dbReference type="GeneID" id="92716057"/>
<name>A0A8D4UU41_9FIRM</name>
<keyword evidence="7" id="KW-1185">Reference proteome</keyword>
<evidence type="ECO:0000259" key="5">
    <source>
        <dbReference type="SMART" id="SM00861"/>
    </source>
</evidence>
<keyword evidence="4" id="KW-0786">Thiamine pyrophosphate</keyword>
<dbReference type="PROSITE" id="PS00802">
    <property type="entry name" value="TRANSKETOLASE_2"/>
    <property type="match status" value="1"/>
</dbReference>
<evidence type="ECO:0000313" key="7">
    <source>
        <dbReference type="Proteomes" id="UP000320585"/>
    </source>
</evidence>
<evidence type="ECO:0000313" key="6">
    <source>
        <dbReference type="EMBL" id="BBK24901.1"/>
    </source>
</evidence>
<dbReference type="Proteomes" id="UP000320585">
    <property type="component" value="Chromosome"/>
</dbReference>
<comment type="similarity">
    <text evidence="2">Belongs to the transketolase family.</text>
</comment>
<evidence type="ECO:0000256" key="3">
    <source>
        <dbReference type="ARBA" id="ARBA00022679"/>
    </source>
</evidence>
<dbReference type="Pfam" id="PF02779">
    <property type="entry name" value="Transket_pyr"/>
    <property type="match status" value="1"/>
</dbReference>
<evidence type="ECO:0000256" key="4">
    <source>
        <dbReference type="ARBA" id="ARBA00023052"/>
    </source>
</evidence>
<dbReference type="RefSeq" id="WP_162849331.1">
    <property type="nucleotide sequence ID" value="NZ_AP019697.1"/>
</dbReference>
<dbReference type="GO" id="GO:0016740">
    <property type="term" value="F:transferase activity"/>
    <property type="evidence" value="ECO:0007669"/>
    <property type="project" value="UniProtKB-KW"/>
</dbReference>
<dbReference type="InterPro" id="IPR009014">
    <property type="entry name" value="Transketo_C/PFOR_II"/>
</dbReference>
<dbReference type="PANTHER" id="PTHR43825:SF1">
    <property type="entry name" value="TRANSKETOLASE-LIKE PYRIMIDINE-BINDING DOMAIN-CONTAINING PROTEIN"/>
    <property type="match status" value="1"/>
</dbReference>
<protein>
    <submittedName>
        <fullName evidence="6">Transketolase</fullName>
    </submittedName>
</protein>
<dbReference type="Gene3D" id="3.40.50.920">
    <property type="match status" value="1"/>
</dbReference>
<feature type="domain" description="Transketolase-like pyrimidine-binding" evidence="5">
    <location>
        <begin position="3"/>
        <end position="169"/>
    </location>
</feature>
<organism evidence="6 7">
    <name type="scientific">Dialister hominis</name>
    <dbReference type="NCBI Taxonomy" id="2582419"/>
    <lineage>
        <taxon>Bacteria</taxon>
        <taxon>Bacillati</taxon>
        <taxon>Bacillota</taxon>
        <taxon>Negativicutes</taxon>
        <taxon>Veillonellales</taxon>
        <taxon>Veillonellaceae</taxon>
        <taxon>Dialister</taxon>
    </lineage>
</organism>
<sequence length="310" mass="32842">MGKATRDAYGEVLKELGGENPDIVVLDADLSSSTKTQVFAKAYPDRFFNTGIAEANMMGVAAGLAAAGKIPFASTFAVFGAGRAYEQIRNSICYPKLNVKIAVTHSGLTVGEDGATHQMLEDISLMRALPNMTVIVPADGEETKAAVRWAASYHGPVYIRMGRAKCEDITPEGHVFTPGCCTTLREGSDLTIIACGIMVEKAVQASDELAKQGISARVLNMSSIKPIDEAAINKAASETGAILTCEEHTVKGGLGGAVAEVLCLNKPVPMSMIGTNDTFGESGKAEDLLKKYNLTSEHIVEEAVKLITRK</sequence>
<dbReference type="KEGG" id="dho:Dia5BBH33_08360"/>
<proteinExistence type="inferred from homology"/>
<dbReference type="InterPro" id="IPR020826">
    <property type="entry name" value="Transketolase_BS"/>
</dbReference>
<dbReference type="Gene3D" id="3.40.50.970">
    <property type="match status" value="1"/>
</dbReference>
<dbReference type="Pfam" id="PF02780">
    <property type="entry name" value="Transketolase_C"/>
    <property type="match status" value="1"/>
</dbReference>
<comment type="cofactor">
    <cofactor evidence="1">
        <name>thiamine diphosphate</name>
        <dbReference type="ChEBI" id="CHEBI:58937"/>
    </cofactor>
</comment>
<dbReference type="AlphaFoldDB" id="A0A8D4UU41"/>
<dbReference type="SUPFAM" id="SSF52922">
    <property type="entry name" value="TK C-terminal domain-like"/>
    <property type="match status" value="1"/>
</dbReference>
<accession>A0A8D4UU41</accession>
<gene>
    <name evidence="6" type="ORF">Dia5BBH33_08360</name>
</gene>
<evidence type="ECO:0000256" key="1">
    <source>
        <dbReference type="ARBA" id="ARBA00001964"/>
    </source>
</evidence>
<keyword evidence="3" id="KW-0808">Transferase</keyword>
<dbReference type="SMART" id="SM00861">
    <property type="entry name" value="Transket_pyr"/>
    <property type="match status" value="1"/>
</dbReference>
<dbReference type="PANTHER" id="PTHR43825">
    <property type="entry name" value="PYRUVATE DEHYDROGENASE E1 COMPONENT"/>
    <property type="match status" value="1"/>
</dbReference>
<dbReference type="EMBL" id="AP019697">
    <property type="protein sequence ID" value="BBK24901.1"/>
    <property type="molecule type" value="Genomic_DNA"/>
</dbReference>
<dbReference type="SUPFAM" id="SSF52518">
    <property type="entry name" value="Thiamin diphosphate-binding fold (THDP-binding)"/>
    <property type="match status" value="1"/>
</dbReference>
<reference evidence="7" key="1">
    <citation type="submission" date="2019-05" db="EMBL/GenBank/DDBJ databases">
        <title>Complete genome sequencing of Dialister sp. strain 5BBH33.</title>
        <authorList>
            <person name="Sakamoto M."/>
            <person name="Murakami T."/>
            <person name="Mori H."/>
        </authorList>
    </citation>
    <scope>NUCLEOTIDE SEQUENCE [LARGE SCALE GENOMIC DNA]</scope>
    <source>
        <strain evidence="7">5BBH33</strain>
    </source>
</reference>
<dbReference type="CDD" id="cd07033">
    <property type="entry name" value="TPP_PYR_DXS_TK_like"/>
    <property type="match status" value="1"/>
</dbReference>
<dbReference type="InterPro" id="IPR005475">
    <property type="entry name" value="Transketolase-like_Pyr-bd"/>
</dbReference>
<dbReference type="InterPro" id="IPR029061">
    <property type="entry name" value="THDP-binding"/>
</dbReference>
<evidence type="ECO:0000256" key="2">
    <source>
        <dbReference type="ARBA" id="ARBA00007131"/>
    </source>
</evidence>
<dbReference type="InterPro" id="IPR051157">
    <property type="entry name" value="PDH/Transketolase"/>
</dbReference>
<dbReference type="FunFam" id="3.40.50.970:FF:000129">
    <property type="entry name" value="Transketolase"/>
    <property type="match status" value="1"/>
</dbReference>